<feature type="transmembrane region" description="Helical" evidence="2">
    <location>
        <begin position="36"/>
        <end position="62"/>
    </location>
</feature>
<proteinExistence type="predicted"/>
<reference evidence="3" key="1">
    <citation type="journal article" date="2020" name="Nature">
        <title>Giant virus diversity and host interactions through global metagenomics.</title>
        <authorList>
            <person name="Schulz F."/>
            <person name="Roux S."/>
            <person name="Paez-Espino D."/>
            <person name="Jungbluth S."/>
            <person name="Walsh D.A."/>
            <person name="Denef V.J."/>
            <person name="McMahon K.D."/>
            <person name="Konstantinidis K.T."/>
            <person name="Eloe-Fadrosh E.A."/>
            <person name="Kyrpides N.C."/>
            <person name="Woyke T."/>
        </authorList>
    </citation>
    <scope>NUCLEOTIDE SEQUENCE</scope>
    <source>
        <strain evidence="3">GVMAG-M-3300020182-84</strain>
    </source>
</reference>
<protein>
    <submittedName>
        <fullName evidence="3">Uncharacterized protein</fullName>
    </submittedName>
</protein>
<dbReference type="EMBL" id="MN739313">
    <property type="protein sequence ID" value="QHS98272.1"/>
    <property type="molecule type" value="Genomic_DNA"/>
</dbReference>
<accession>A0A6C0C1U1</accession>
<evidence type="ECO:0000256" key="1">
    <source>
        <dbReference type="SAM" id="MobiDB-lite"/>
    </source>
</evidence>
<keyword evidence="2" id="KW-1133">Transmembrane helix</keyword>
<evidence type="ECO:0000313" key="3">
    <source>
        <dbReference type="EMBL" id="QHS98272.1"/>
    </source>
</evidence>
<dbReference type="AlphaFoldDB" id="A0A6C0C1U1"/>
<keyword evidence="2" id="KW-0812">Transmembrane</keyword>
<evidence type="ECO:0000256" key="2">
    <source>
        <dbReference type="SAM" id="Phobius"/>
    </source>
</evidence>
<feature type="region of interest" description="Disordered" evidence="1">
    <location>
        <begin position="99"/>
        <end position="150"/>
    </location>
</feature>
<organism evidence="3">
    <name type="scientific">viral metagenome</name>
    <dbReference type="NCBI Taxonomy" id="1070528"/>
    <lineage>
        <taxon>unclassified sequences</taxon>
        <taxon>metagenomes</taxon>
        <taxon>organismal metagenomes</taxon>
    </lineage>
</organism>
<sequence length="198" mass="23241">MKVIIEFIPIVLLLLLLTYSKTFINVSKTHLGKLFAVIIIIFYARFDKYIGLLVCTLIILYYQKIDTLKENMDMNEDLDAIEDDAAELEAIQENKNIELEKEKMESKQKSEEQQIQLEKDKLENEKQKQEMDAERLSRGEKCDRAETMSRNKNLSKEMREKIDNVLLKCLDVETFTVKKMNTKLTTEQLLIPTNTRNI</sequence>
<keyword evidence="2" id="KW-0472">Membrane</keyword>
<name>A0A6C0C1U1_9ZZZZ</name>